<evidence type="ECO:0000313" key="1">
    <source>
        <dbReference type="Proteomes" id="UP000887579"/>
    </source>
</evidence>
<dbReference type="Proteomes" id="UP000887579">
    <property type="component" value="Unplaced"/>
</dbReference>
<dbReference type="WBParaSite" id="ES5_v2.g16639.t1">
    <property type="protein sequence ID" value="ES5_v2.g16639.t1"/>
    <property type="gene ID" value="ES5_v2.g16639"/>
</dbReference>
<protein>
    <submittedName>
        <fullName evidence="2">Uncharacterized protein</fullName>
    </submittedName>
</protein>
<accession>A0AC34FH80</accession>
<evidence type="ECO:0000313" key="2">
    <source>
        <dbReference type="WBParaSite" id="ES5_v2.g16639.t1"/>
    </source>
</evidence>
<name>A0AC34FH80_9BILA</name>
<reference evidence="2" key="1">
    <citation type="submission" date="2022-11" db="UniProtKB">
        <authorList>
            <consortium name="WormBaseParasite"/>
        </authorList>
    </citation>
    <scope>IDENTIFICATION</scope>
</reference>
<sequence length="387" mass="42760">MNMNDTIFLNATFLNRTYLDINDTLIPLSDEILTPEDEKNSVWLYGIAFGFILACAFILIFCRICKRKSKKSRNLASRNTCNVELGQLVARGEHPVKSKSTYVIPGQNYMAVPSIQDSLRHVPHSNSAYVAPETNSTYIPRPRDSLVVTTEIESITLTQKATYKNVVPEANSFSSVAPEPKVVVVADESSFKIVAPQTNFSSVTPEPDITAPEFADITPTLESEAFIPERESKVETPESSFQNVAPETNSVYVTPAPESLYVTAELDSILLTPPKAKIVTPEITSSTDATTSATPPSPYTPSKSRYGRNRIPPVKTYLGEKPVYEYDEDGLPTLVNVQRRTPGSPEAKTPPRTPKSKTARKSREETPRRRKAPSKKQSVSIGSEDDE</sequence>
<organism evidence="1 2">
    <name type="scientific">Panagrolaimus sp. ES5</name>
    <dbReference type="NCBI Taxonomy" id="591445"/>
    <lineage>
        <taxon>Eukaryota</taxon>
        <taxon>Metazoa</taxon>
        <taxon>Ecdysozoa</taxon>
        <taxon>Nematoda</taxon>
        <taxon>Chromadorea</taxon>
        <taxon>Rhabditida</taxon>
        <taxon>Tylenchina</taxon>
        <taxon>Panagrolaimomorpha</taxon>
        <taxon>Panagrolaimoidea</taxon>
        <taxon>Panagrolaimidae</taxon>
        <taxon>Panagrolaimus</taxon>
    </lineage>
</organism>
<proteinExistence type="predicted"/>